<dbReference type="EMBL" id="MTZU01000067">
    <property type="protein sequence ID" value="PCE30219.1"/>
    <property type="molecule type" value="Genomic_DNA"/>
</dbReference>
<gene>
    <name evidence="1" type="ORF">BZL54_21235</name>
</gene>
<comment type="caution">
    <text evidence="1">The sequence shown here is derived from an EMBL/GenBank/DDBJ whole genome shotgun (WGS) entry which is preliminary data.</text>
</comment>
<protein>
    <submittedName>
        <fullName evidence="1">Uncharacterized protein</fullName>
    </submittedName>
</protein>
<dbReference type="AlphaFoldDB" id="A0A2A4FD11"/>
<accession>A0A2A4FD11</accession>
<dbReference type="Proteomes" id="UP000217994">
    <property type="component" value="Unassembled WGS sequence"/>
</dbReference>
<reference evidence="1 2" key="1">
    <citation type="submission" date="2017-01" db="EMBL/GenBank/DDBJ databases">
        <title>Whole-Genome Shotgun Sequencing of Two beta-Proteobacterial Species in Search of the Bulgecin Biosynthetic Cluster.</title>
        <authorList>
            <person name="Horsman M.E."/>
            <person name="Marous D.R."/>
            <person name="Li R."/>
            <person name="Oliver R.A."/>
            <person name="Byun B."/>
            <person name="Emrich S.J."/>
            <person name="Boggess B."/>
            <person name="Townsend C.A."/>
            <person name="Mobashery S."/>
        </authorList>
    </citation>
    <scope>NUCLEOTIDE SEQUENCE [LARGE SCALE GENOMIC DNA]</scope>
    <source>
        <strain evidence="1 2">ATCC 31433</strain>
    </source>
</reference>
<evidence type="ECO:0000313" key="2">
    <source>
        <dbReference type="Proteomes" id="UP000217994"/>
    </source>
</evidence>
<proteinExistence type="predicted"/>
<organism evidence="1 2">
    <name type="scientific">Burkholderia ubonensis subsp. mesacidophila</name>
    <dbReference type="NCBI Taxonomy" id="265293"/>
    <lineage>
        <taxon>Bacteria</taxon>
        <taxon>Pseudomonadati</taxon>
        <taxon>Pseudomonadota</taxon>
        <taxon>Betaproteobacteria</taxon>
        <taxon>Burkholderiales</taxon>
        <taxon>Burkholderiaceae</taxon>
        <taxon>Burkholderia</taxon>
        <taxon>Burkholderia cepacia complex</taxon>
    </lineage>
</organism>
<name>A0A2A4FD11_9BURK</name>
<sequence length="89" mass="10152">MREAGFFVTLRYADAMPDRQIDAFLVVNDGGYPFLLGFVREGLGIQLRFNCYIAGSLERELRDTRNVELVEHAASAERRYAVPLLHAFD</sequence>
<evidence type="ECO:0000313" key="1">
    <source>
        <dbReference type="EMBL" id="PCE30219.1"/>
    </source>
</evidence>